<evidence type="ECO:0000259" key="5">
    <source>
        <dbReference type="Pfam" id="PF25975"/>
    </source>
</evidence>
<dbReference type="eggNOG" id="COG0845">
    <property type="taxonomic scope" value="Bacteria"/>
</dbReference>
<proteinExistence type="predicted"/>
<reference evidence="6" key="1">
    <citation type="submission" date="2008-06" db="EMBL/GenBank/DDBJ databases">
        <title>Complete sequence of Chlorobium phaeobacteroides BS1.</title>
        <authorList>
            <consortium name="US DOE Joint Genome Institute"/>
            <person name="Lucas S."/>
            <person name="Copeland A."/>
            <person name="Lapidus A."/>
            <person name="Glavina del Rio T."/>
            <person name="Dalin E."/>
            <person name="Tice H."/>
            <person name="Bruce D."/>
            <person name="Goodwin L."/>
            <person name="Pitluck S."/>
            <person name="Schmutz J."/>
            <person name="Larimer F."/>
            <person name="Land M."/>
            <person name="Hauser L."/>
            <person name="Kyrpides N."/>
            <person name="Ovchinnikova G."/>
            <person name="Li T."/>
            <person name="Liu Z."/>
            <person name="Zhao F."/>
            <person name="Overmann J."/>
            <person name="Bryant D.A."/>
            <person name="Richardson P."/>
        </authorList>
    </citation>
    <scope>NUCLEOTIDE SEQUENCE [LARGE SCALE GENOMIC DNA]</scope>
    <source>
        <strain evidence="6">BS1</strain>
    </source>
</reference>
<dbReference type="Pfam" id="PF19335">
    <property type="entry name" value="HMBD"/>
    <property type="match status" value="1"/>
</dbReference>
<dbReference type="STRING" id="331678.Cphamn1_0864"/>
<dbReference type="GO" id="GO:0046872">
    <property type="term" value="F:metal ion binding"/>
    <property type="evidence" value="ECO:0007669"/>
    <property type="project" value="InterPro"/>
</dbReference>
<dbReference type="InterPro" id="IPR058791">
    <property type="entry name" value="3HB_CusB"/>
</dbReference>
<organism evidence="6">
    <name type="scientific">Chlorobium phaeobacteroides (strain BS1)</name>
    <dbReference type="NCBI Taxonomy" id="331678"/>
    <lineage>
        <taxon>Bacteria</taxon>
        <taxon>Pseudomonadati</taxon>
        <taxon>Chlorobiota</taxon>
        <taxon>Chlorobiia</taxon>
        <taxon>Chlorobiales</taxon>
        <taxon>Chlorobiaceae</taxon>
        <taxon>Chlorobium/Pelodictyon group</taxon>
        <taxon>Chlorobium</taxon>
    </lineage>
</organism>
<dbReference type="GO" id="GO:0060003">
    <property type="term" value="P:copper ion export"/>
    <property type="evidence" value="ECO:0007669"/>
    <property type="project" value="TreeGrafter"/>
</dbReference>
<evidence type="ECO:0000259" key="3">
    <source>
        <dbReference type="Pfam" id="PF19335"/>
    </source>
</evidence>
<dbReference type="Gene3D" id="2.40.420.20">
    <property type="match status" value="1"/>
</dbReference>
<dbReference type="GO" id="GO:0030313">
    <property type="term" value="C:cell envelope"/>
    <property type="evidence" value="ECO:0007669"/>
    <property type="project" value="TreeGrafter"/>
</dbReference>
<evidence type="ECO:0000256" key="2">
    <source>
        <dbReference type="SAM" id="MobiDB-lite"/>
    </source>
</evidence>
<evidence type="ECO:0000313" key="6">
    <source>
        <dbReference type="EMBL" id="ACE03815.1"/>
    </source>
</evidence>
<feature type="domain" description="CzcB-like C-terminal circularly permuted SH3-like" evidence="5">
    <location>
        <begin position="269"/>
        <end position="328"/>
    </location>
</feature>
<feature type="domain" description="CusB-like three alpha-helical bundle" evidence="4">
    <location>
        <begin position="130"/>
        <end position="176"/>
    </location>
</feature>
<dbReference type="Pfam" id="PF25975">
    <property type="entry name" value="CzcB_C"/>
    <property type="match status" value="1"/>
</dbReference>
<dbReference type="PANTHER" id="PTHR30097:SF4">
    <property type="entry name" value="SLR6042 PROTEIN"/>
    <property type="match status" value="1"/>
</dbReference>
<dbReference type="KEGG" id="cpb:Cphamn1_0864"/>
<evidence type="ECO:0000256" key="1">
    <source>
        <dbReference type="ARBA" id="ARBA00022448"/>
    </source>
</evidence>
<dbReference type="GO" id="GO:0015679">
    <property type="term" value="P:plasma membrane copper ion transport"/>
    <property type="evidence" value="ECO:0007669"/>
    <property type="project" value="TreeGrafter"/>
</dbReference>
<dbReference type="AlphaFoldDB" id="B3EPD7"/>
<feature type="region of interest" description="Disordered" evidence="2">
    <location>
        <begin position="68"/>
        <end position="90"/>
    </location>
</feature>
<accession>B3EPD7</accession>
<dbReference type="PANTHER" id="PTHR30097">
    <property type="entry name" value="CATION EFFLUX SYSTEM PROTEIN CUSB"/>
    <property type="match status" value="1"/>
</dbReference>
<feature type="domain" description="Heavy metal binding" evidence="3">
    <location>
        <begin position="37"/>
        <end position="64"/>
    </location>
</feature>
<protein>
    <submittedName>
        <fullName evidence="6">Efflux transporter, RND family, MFP subunit</fullName>
    </submittedName>
</protein>
<dbReference type="OrthoDB" id="9806939at2"/>
<keyword evidence="1" id="KW-0813">Transport</keyword>
<sequence>MRANRLFHYFSMLLGVLLLSFGIIACEKTVPREDISHYTCPMHPQIRMDDPGSCPICGMDLVPVLKEGAGQEDHSSHEHAAHDTQESTDTEGIRIDPVRTQNIGVRTDSVAVRSLTRSFIMYGKVAYDPELWVAQNEYIEALKLGDSSLIRSAELKLQFLGLSQEWIGLIKKERKPDLGIHLPSGIARGYFEAFINQGDVGTVKVGQQVDILDEKGRVLQQGVIEAIGVLVDPKTRLVRALVRSGKSIDLKANTFVQFRILIPLGRRLSVPREAVLFNGDHNMVYVVADSGRFVARRIELGDEAEGYFEIRSGIEEGASVVTNGHFLIDSETQIKTGGTGAGHQH</sequence>
<dbReference type="InterPro" id="IPR045800">
    <property type="entry name" value="HMBD"/>
</dbReference>
<dbReference type="InterPro" id="IPR058649">
    <property type="entry name" value="CzcB_C"/>
</dbReference>
<evidence type="ECO:0000259" key="4">
    <source>
        <dbReference type="Pfam" id="PF25869"/>
    </source>
</evidence>
<feature type="compositionally biased region" description="Basic and acidic residues" evidence="2">
    <location>
        <begin position="69"/>
        <end position="90"/>
    </location>
</feature>
<dbReference type="InterPro" id="IPR051909">
    <property type="entry name" value="MFP_Cation_Efflux"/>
</dbReference>
<name>B3EPD7_CHLPB</name>
<dbReference type="PROSITE" id="PS51257">
    <property type="entry name" value="PROKAR_LIPOPROTEIN"/>
    <property type="match status" value="1"/>
</dbReference>
<dbReference type="HOGENOM" id="CLU_018816_13_1_10"/>
<dbReference type="Pfam" id="PF25869">
    <property type="entry name" value="3HB_CusB"/>
    <property type="match status" value="1"/>
</dbReference>
<dbReference type="EMBL" id="CP001101">
    <property type="protein sequence ID" value="ACE03815.1"/>
    <property type="molecule type" value="Genomic_DNA"/>
</dbReference>
<gene>
    <name evidence="6" type="ordered locus">Cphamn1_0864</name>
</gene>